<evidence type="ECO:0000259" key="13">
    <source>
        <dbReference type="PROSITE" id="PS51674"/>
    </source>
</evidence>
<dbReference type="Proteomes" id="UP001596435">
    <property type="component" value="Unassembled WGS sequence"/>
</dbReference>
<comment type="PTM">
    <text evidence="12">Upon Fe-S cluster removal intramolecular disulfide bonds are formed.</text>
</comment>
<feature type="binding site" evidence="12">
    <location>
        <position position="62"/>
    </location>
    <ligand>
        <name>[4Fe-4S] cluster</name>
        <dbReference type="ChEBI" id="CHEBI:49883"/>
    </ligand>
</feature>
<evidence type="ECO:0000256" key="10">
    <source>
        <dbReference type="ARBA" id="ARBA00023157"/>
    </source>
</evidence>
<comment type="PTM">
    <text evidence="12">The Fe-S cluster can be nitrosylated by nitric oxide (NO).</text>
</comment>
<comment type="similarity">
    <text evidence="2 12">Belongs to the WhiB family.</text>
</comment>
<accession>A0ABW2FV55</accession>
<dbReference type="EMBL" id="JBHTAJ010000028">
    <property type="protein sequence ID" value="MFC7181143.1"/>
    <property type="molecule type" value="Genomic_DNA"/>
</dbReference>
<evidence type="ECO:0000256" key="9">
    <source>
        <dbReference type="ARBA" id="ARBA00023125"/>
    </source>
</evidence>
<keyword evidence="3 12" id="KW-0004">4Fe-4S</keyword>
<sequence length="96" mass="10867">MTVISRLPGPVHQRWDWQLRAACREADELLFFHPSGERGQAHDNRETAAKRICARCPVRPQCLEHALTVREPYGVWGGLGEDERLALLAPAGRRGR</sequence>
<gene>
    <name evidence="12" type="primary">whiB</name>
    <name evidence="14" type="ORF">ACFQMG_16415</name>
</gene>
<dbReference type="InterPro" id="IPR003482">
    <property type="entry name" value="Whib"/>
</dbReference>
<evidence type="ECO:0000256" key="3">
    <source>
        <dbReference type="ARBA" id="ARBA00022485"/>
    </source>
</evidence>
<dbReference type="RefSeq" id="WP_345704195.1">
    <property type="nucleotide sequence ID" value="NZ_BAABKV010000001.1"/>
</dbReference>
<keyword evidence="6 12" id="KW-0408">Iron</keyword>
<keyword evidence="15" id="KW-1185">Reference proteome</keyword>
<evidence type="ECO:0000313" key="14">
    <source>
        <dbReference type="EMBL" id="MFC7181143.1"/>
    </source>
</evidence>
<evidence type="ECO:0000256" key="8">
    <source>
        <dbReference type="ARBA" id="ARBA00023015"/>
    </source>
</evidence>
<evidence type="ECO:0000256" key="7">
    <source>
        <dbReference type="ARBA" id="ARBA00023014"/>
    </source>
</evidence>
<protein>
    <recommendedName>
        <fullName evidence="12">Transcriptional regulator WhiB</fullName>
    </recommendedName>
</protein>
<feature type="binding site" evidence="12">
    <location>
        <position position="56"/>
    </location>
    <ligand>
        <name>[4Fe-4S] cluster</name>
        <dbReference type="ChEBI" id="CHEBI:49883"/>
    </ligand>
</feature>
<reference evidence="15" key="1">
    <citation type="journal article" date="2019" name="Int. J. Syst. Evol. Microbiol.">
        <title>The Global Catalogue of Microorganisms (GCM) 10K type strain sequencing project: providing services to taxonomists for standard genome sequencing and annotation.</title>
        <authorList>
            <consortium name="The Broad Institute Genomics Platform"/>
            <consortium name="The Broad Institute Genome Sequencing Center for Infectious Disease"/>
            <person name="Wu L."/>
            <person name="Ma J."/>
        </authorList>
    </citation>
    <scope>NUCLEOTIDE SEQUENCE [LARGE SCALE GENOMIC DNA]</scope>
    <source>
        <strain evidence="15">CGMCC 1.12859</strain>
    </source>
</reference>
<evidence type="ECO:0000256" key="11">
    <source>
        <dbReference type="ARBA" id="ARBA00023163"/>
    </source>
</evidence>
<organism evidence="14 15">
    <name type="scientific">Kitasatospora paranensis</name>
    <dbReference type="NCBI Taxonomy" id="258053"/>
    <lineage>
        <taxon>Bacteria</taxon>
        <taxon>Bacillati</taxon>
        <taxon>Actinomycetota</taxon>
        <taxon>Actinomycetes</taxon>
        <taxon>Kitasatosporales</taxon>
        <taxon>Streptomycetaceae</taxon>
        <taxon>Kitasatospora</taxon>
    </lineage>
</organism>
<dbReference type="Pfam" id="PF02467">
    <property type="entry name" value="Whib"/>
    <property type="match status" value="1"/>
</dbReference>
<dbReference type="PANTHER" id="PTHR38839">
    <property type="entry name" value="TRANSCRIPTIONAL REGULATOR WHID-RELATED"/>
    <property type="match status" value="1"/>
</dbReference>
<dbReference type="PROSITE" id="PS51674">
    <property type="entry name" value="4FE4S_WBL"/>
    <property type="match status" value="1"/>
</dbReference>
<keyword evidence="11 12" id="KW-0804">Transcription</keyword>
<comment type="subcellular location">
    <subcellularLocation>
        <location evidence="1 12">Cytoplasm</location>
    </subcellularLocation>
</comment>
<comment type="function">
    <text evidence="12">Acts as a transcriptional regulator. Probably redox-responsive. The apo- but not holo-form probably binds DNA.</text>
</comment>
<keyword evidence="7 12" id="KW-0411">Iron-sulfur</keyword>
<dbReference type="PANTHER" id="PTHR38839:SF5">
    <property type="entry name" value="TRANSCRIPTIONAL REGULATOR WHID"/>
    <property type="match status" value="1"/>
</dbReference>
<evidence type="ECO:0000256" key="5">
    <source>
        <dbReference type="ARBA" id="ARBA00022723"/>
    </source>
</evidence>
<evidence type="ECO:0000256" key="6">
    <source>
        <dbReference type="ARBA" id="ARBA00023004"/>
    </source>
</evidence>
<evidence type="ECO:0000256" key="12">
    <source>
        <dbReference type="HAMAP-Rule" id="MF_01479"/>
    </source>
</evidence>
<feature type="binding site" evidence="12">
    <location>
        <position position="53"/>
    </location>
    <ligand>
        <name>[4Fe-4S] cluster</name>
        <dbReference type="ChEBI" id="CHEBI:49883"/>
    </ligand>
</feature>
<dbReference type="InterPro" id="IPR034768">
    <property type="entry name" value="4FE4S_WBL"/>
</dbReference>
<evidence type="ECO:0000313" key="15">
    <source>
        <dbReference type="Proteomes" id="UP001596435"/>
    </source>
</evidence>
<comment type="cofactor">
    <cofactor evidence="12">
        <name>[4Fe-4S] cluster</name>
        <dbReference type="ChEBI" id="CHEBI:49883"/>
    </cofactor>
    <text evidence="12">Binds 1 [4Fe-4S] cluster per subunit. Following nitrosylation of the [4Fe-4S] cluster binds 1 [4Fe-8(NO)] cluster per subunit.</text>
</comment>
<proteinExistence type="inferred from homology"/>
<evidence type="ECO:0000256" key="2">
    <source>
        <dbReference type="ARBA" id="ARBA00006597"/>
    </source>
</evidence>
<keyword evidence="8 12" id="KW-0805">Transcription regulation</keyword>
<keyword evidence="5 12" id="KW-0479">Metal-binding</keyword>
<evidence type="ECO:0000256" key="1">
    <source>
        <dbReference type="ARBA" id="ARBA00004496"/>
    </source>
</evidence>
<evidence type="ECO:0000256" key="4">
    <source>
        <dbReference type="ARBA" id="ARBA00022490"/>
    </source>
</evidence>
<comment type="caution">
    <text evidence="14">The sequence shown here is derived from an EMBL/GenBank/DDBJ whole genome shotgun (WGS) entry which is preliminary data.</text>
</comment>
<keyword evidence="10 12" id="KW-1015">Disulfide bond</keyword>
<dbReference type="HAMAP" id="MF_01479">
    <property type="entry name" value="WhiB"/>
    <property type="match status" value="1"/>
</dbReference>
<name>A0ABW2FV55_9ACTN</name>
<feature type="binding site" evidence="12">
    <location>
        <position position="23"/>
    </location>
    <ligand>
        <name>[4Fe-4S] cluster</name>
        <dbReference type="ChEBI" id="CHEBI:49883"/>
    </ligand>
</feature>
<feature type="domain" description="4Fe-4S Wbl-type" evidence="13">
    <location>
        <begin position="22"/>
        <end position="86"/>
    </location>
</feature>
<keyword evidence="9 12" id="KW-0238">DNA-binding</keyword>
<keyword evidence="4 12" id="KW-0963">Cytoplasm</keyword>